<proteinExistence type="predicted"/>
<evidence type="ECO:0008006" key="2">
    <source>
        <dbReference type="Google" id="ProtNLM"/>
    </source>
</evidence>
<reference evidence="1" key="1">
    <citation type="submission" date="2019-03" db="EMBL/GenBank/DDBJ databases">
        <title>Single cell metagenomics reveals metabolic interactions within the superorganism composed of flagellate Streblomastix strix and complex community of Bacteroidetes bacteria on its surface.</title>
        <authorList>
            <person name="Treitli S.C."/>
            <person name="Kolisko M."/>
            <person name="Husnik F."/>
            <person name="Keeling P."/>
            <person name="Hampl V."/>
        </authorList>
    </citation>
    <scope>NUCLEOTIDE SEQUENCE</scope>
    <source>
        <strain evidence="1">STM</strain>
    </source>
</reference>
<comment type="caution">
    <text evidence="1">The sequence shown here is derived from an EMBL/GenBank/DDBJ whole genome shotgun (WGS) entry which is preliminary data.</text>
</comment>
<protein>
    <recommendedName>
        <fullName evidence="2">Transposase IS4-like domain-containing protein</fullName>
    </recommendedName>
</protein>
<feature type="non-terminal residue" evidence="1">
    <location>
        <position position="1"/>
    </location>
</feature>
<dbReference type="EMBL" id="SNRY01004278">
    <property type="protein sequence ID" value="KAA6318177.1"/>
    <property type="molecule type" value="Genomic_DNA"/>
</dbReference>
<accession>A0A5J4Q950</accession>
<dbReference type="AlphaFoldDB" id="A0A5J4Q950"/>
<name>A0A5J4Q950_9ZZZZ</name>
<gene>
    <name evidence="1" type="ORF">EZS27_031780</name>
</gene>
<sequence length="64" mass="7501">ANSKRPHKPWVEYLISISRKRIEVSFSDIAKYLPKTIHAVTERGFLSKLIAFIWGYTLDRILIL</sequence>
<evidence type="ECO:0000313" key="1">
    <source>
        <dbReference type="EMBL" id="KAA6318177.1"/>
    </source>
</evidence>
<organism evidence="1">
    <name type="scientific">termite gut metagenome</name>
    <dbReference type="NCBI Taxonomy" id="433724"/>
    <lineage>
        <taxon>unclassified sequences</taxon>
        <taxon>metagenomes</taxon>
        <taxon>organismal metagenomes</taxon>
    </lineage>
</organism>